<sequence>MCQCLPLLSLNNQSLLAQQHCSAIIVLVYKGSGTFLHAANHVTEEGSEKNEFKLVMLKFGTLMSALGCDIGPSILQPYAANPLFFSTRFCN</sequence>
<gene>
    <name evidence="1" type="ORF">RIF29_00511</name>
</gene>
<proteinExistence type="predicted"/>
<protein>
    <submittedName>
        <fullName evidence="1">Uncharacterized protein</fullName>
    </submittedName>
</protein>
<keyword evidence="2" id="KW-1185">Reference proteome</keyword>
<dbReference type="AlphaFoldDB" id="A0AAN9IWQ1"/>
<evidence type="ECO:0000313" key="1">
    <source>
        <dbReference type="EMBL" id="KAK7287293.1"/>
    </source>
</evidence>
<dbReference type="EMBL" id="JAYWIO010000001">
    <property type="protein sequence ID" value="KAK7287293.1"/>
    <property type="molecule type" value="Genomic_DNA"/>
</dbReference>
<name>A0AAN9IWQ1_CROPI</name>
<dbReference type="Proteomes" id="UP001372338">
    <property type="component" value="Unassembled WGS sequence"/>
</dbReference>
<reference evidence="1 2" key="1">
    <citation type="submission" date="2024-01" db="EMBL/GenBank/DDBJ databases">
        <title>The genomes of 5 underutilized Papilionoideae crops provide insights into root nodulation and disease resistanc.</title>
        <authorList>
            <person name="Yuan L."/>
        </authorList>
    </citation>
    <scope>NUCLEOTIDE SEQUENCE [LARGE SCALE GENOMIC DNA]</scope>
    <source>
        <strain evidence="1">ZHUSHIDOU_FW_LH</strain>
        <tissue evidence="1">Leaf</tissue>
    </source>
</reference>
<comment type="caution">
    <text evidence="1">The sequence shown here is derived from an EMBL/GenBank/DDBJ whole genome shotgun (WGS) entry which is preliminary data.</text>
</comment>
<evidence type="ECO:0000313" key="2">
    <source>
        <dbReference type="Proteomes" id="UP001372338"/>
    </source>
</evidence>
<accession>A0AAN9IWQ1</accession>
<organism evidence="1 2">
    <name type="scientific">Crotalaria pallida</name>
    <name type="common">Smooth rattlebox</name>
    <name type="synonym">Crotalaria striata</name>
    <dbReference type="NCBI Taxonomy" id="3830"/>
    <lineage>
        <taxon>Eukaryota</taxon>
        <taxon>Viridiplantae</taxon>
        <taxon>Streptophyta</taxon>
        <taxon>Embryophyta</taxon>
        <taxon>Tracheophyta</taxon>
        <taxon>Spermatophyta</taxon>
        <taxon>Magnoliopsida</taxon>
        <taxon>eudicotyledons</taxon>
        <taxon>Gunneridae</taxon>
        <taxon>Pentapetalae</taxon>
        <taxon>rosids</taxon>
        <taxon>fabids</taxon>
        <taxon>Fabales</taxon>
        <taxon>Fabaceae</taxon>
        <taxon>Papilionoideae</taxon>
        <taxon>50 kb inversion clade</taxon>
        <taxon>genistoids sensu lato</taxon>
        <taxon>core genistoids</taxon>
        <taxon>Crotalarieae</taxon>
        <taxon>Crotalaria</taxon>
    </lineage>
</organism>